<feature type="transmembrane region" description="Helical" evidence="1">
    <location>
        <begin position="226"/>
        <end position="252"/>
    </location>
</feature>
<accession>A0ABR5Q2P8</accession>
<feature type="transmembrane region" description="Helical" evidence="1">
    <location>
        <begin position="161"/>
        <end position="184"/>
    </location>
</feature>
<dbReference type="EMBL" id="JQCH01000033">
    <property type="protein sequence ID" value="KRO08139.1"/>
    <property type="molecule type" value="Genomic_DNA"/>
</dbReference>
<evidence type="ECO:0000313" key="3">
    <source>
        <dbReference type="Proteomes" id="UP000051884"/>
    </source>
</evidence>
<dbReference type="Proteomes" id="UP000051884">
    <property type="component" value="Unassembled WGS sequence"/>
</dbReference>
<feature type="transmembrane region" description="Helical" evidence="1">
    <location>
        <begin position="258"/>
        <end position="281"/>
    </location>
</feature>
<evidence type="ECO:0000256" key="1">
    <source>
        <dbReference type="SAM" id="Phobius"/>
    </source>
</evidence>
<protein>
    <recommendedName>
        <fullName evidence="4">Integral membrane protein</fullName>
    </recommendedName>
</protein>
<keyword evidence="1" id="KW-0812">Transmembrane</keyword>
<proteinExistence type="predicted"/>
<keyword evidence="3" id="KW-1185">Reference proteome</keyword>
<comment type="caution">
    <text evidence="2">The sequence shown here is derived from an EMBL/GenBank/DDBJ whole genome shotgun (WGS) entry which is preliminary data.</text>
</comment>
<feature type="transmembrane region" description="Helical" evidence="1">
    <location>
        <begin position="138"/>
        <end position="155"/>
    </location>
</feature>
<evidence type="ECO:0000313" key="2">
    <source>
        <dbReference type="EMBL" id="KRO08139.1"/>
    </source>
</evidence>
<feature type="transmembrane region" description="Helical" evidence="1">
    <location>
        <begin position="33"/>
        <end position="58"/>
    </location>
</feature>
<keyword evidence="1" id="KW-1133">Transmembrane helix</keyword>
<feature type="transmembrane region" description="Helical" evidence="1">
    <location>
        <begin position="78"/>
        <end position="103"/>
    </location>
</feature>
<organism evidence="2 3">
    <name type="scientific">Paucilactobacillus hokkaidonensis</name>
    <dbReference type="NCBI Taxonomy" id="1193095"/>
    <lineage>
        <taxon>Bacteria</taxon>
        <taxon>Bacillati</taxon>
        <taxon>Bacillota</taxon>
        <taxon>Bacilli</taxon>
        <taxon>Lactobacillales</taxon>
        <taxon>Lactobacillaceae</taxon>
        <taxon>Paucilactobacillus</taxon>
    </lineage>
</organism>
<name>A0ABR5Q2P8_9LACO</name>
<sequence length="346" mass="39668">MGGIMEKEKKNFSAKQFVGEIKDRLKGRYAQTLGALLGISVISIAVLAGAAYLCFWVFRMLVYSVMMMMYGMTTSSSLMMEGLFLVATIILYIVVAFCVRYIFTAVTFKFQDVVRDDDAHVGFGTIYQNFKQIRKLQLIRLWLWTGLFMFLWQIVPDIIASFFSGSLAFIAVLVRLIAVGIMIWKGVEYSQSLFLYREEQPKFLGQSLRHALTASRRFMGGRKWNYIWMMIVVIVPLILWSAIWGGITYFGVYTWIPAIIYIAPIILILGIWAYLPVMFIAGPVYYEMNKENVDLDKAFTKTFLPEEKLIQQNLPAINRKKVSVNNVAEEKVADEKQSTDEAPDKK</sequence>
<reference evidence="2 3" key="1">
    <citation type="journal article" date="2015" name="Genome Announc.">
        <title>Expanding the biotechnology potential of lactobacilli through comparative genomics of 213 strains and associated genera.</title>
        <authorList>
            <person name="Sun Z."/>
            <person name="Harris H.M."/>
            <person name="McCann A."/>
            <person name="Guo C."/>
            <person name="Argimon S."/>
            <person name="Zhang W."/>
            <person name="Yang X."/>
            <person name="Jeffery I.B."/>
            <person name="Cooney J.C."/>
            <person name="Kagawa T.F."/>
            <person name="Liu W."/>
            <person name="Song Y."/>
            <person name="Salvetti E."/>
            <person name="Wrobel A."/>
            <person name="Rasinkangas P."/>
            <person name="Parkhill J."/>
            <person name="Rea M.C."/>
            <person name="O'Sullivan O."/>
            <person name="Ritari J."/>
            <person name="Douillard F.P."/>
            <person name="Paul Ross R."/>
            <person name="Yang R."/>
            <person name="Briner A.E."/>
            <person name="Felis G.E."/>
            <person name="de Vos W.M."/>
            <person name="Barrangou R."/>
            <person name="Klaenhammer T.R."/>
            <person name="Caufield P.W."/>
            <person name="Cui Y."/>
            <person name="Zhang H."/>
            <person name="O'Toole P.W."/>
        </authorList>
    </citation>
    <scope>NUCLEOTIDE SEQUENCE [LARGE SCALE GENOMIC DNA]</scope>
    <source>
        <strain evidence="2 3">DSM 26202</strain>
    </source>
</reference>
<evidence type="ECO:0008006" key="4">
    <source>
        <dbReference type="Google" id="ProtNLM"/>
    </source>
</evidence>
<gene>
    <name evidence="2" type="ORF">IV59_GL001496</name>
</gene>
<keyword evidence="1" id="KW-0472">Membrane</keyword>